<dbReference type="AlphaFoldDB" id="A0AA41W335"/>
<gene>
    <name evidence="2" type="ORF">MKW94_026580</name>
</gene>
<feature type="signal peptide" evidence="1">
    <location>
        <begin position="1"/>
        <end position="28"/>
    </location>
</feature>
<dbReference type="Proteomes" id="UP001177140">
    <property type="component" value="Unassembled WGS sequence"/>
</dbReference>
<organism evidence="2 3">
    <name type="scientific">Papaver nudicaule</name>
    <name type="common">Iceland poppy</name>
    <dbReference type="NCBI Taxonomy" id="74823"/>
    <lineage>
        <taxon>Eukaryota</taxon>
        <taxon>Viridiplantae</taxon>
        <taxon>Streptophyta</taxon>
        <taxon>Embryophyta</taxon>
        <taxon>Tracheophyta</taxon>
        <taxon>Spermatophyta</taxon>
        <taxon>Magnoliopsida</taxon>
        <taxon>Ranunculales</taxon>
        <taxon>Papaveraceae</taxon>
        <taxon>Papaveroideae</taxon>
        <taxon>Papaver</taxon>
    </lineage>
</organism>
<keyword evidence="1" id="KW-0732">Signal</keyword>
<proteinExistence type="predicted"/>
<evidence type="ECO:0000313" key="2">
    <source>
        <dbReference type="EMBL" id="MCL7052269.1"/>
    </source>
</evidence>
<sequence>MEGSGKNLMKMIAIVLLTVGMFVGQITASSVCFYPCYNECMEPNPESEDLSLTCIDKCAVLSCLSPTKLAN</sequence>
<reference evidence="2" key="1">
    <citation type="submission" date="2022-03" db="EMBL/GenBank/DDBJ databases">
        <title>A functionally conserved STORR gene fusion in Papaver species that diverged 16.8 million years ago.</title>
        <authorList>
            <person name="Catania T."/>
        </authorList>
    </citation>
    <scope>NUCLEOTIDE SEQUENCE</scope>
    <source>
        <strain evidence="2">S-191538</strain>
    </source>
</reference>
<keyword evidence="3" id="KW-1185">Reference proteome</keyword>
<name>A0AA41W335_PAPNU</name>
<dbReference type="EMBL" id="JAJJMA010347898">
    <property type="protein sequence ID" value="MCL7052269.1"/>
    <property type="molecule type" value="Genomic_DNA"/>
</dbReference>
<accession>A0AA41W335</accession>
<evidence type="ECO:0000313" key="3">
    <source>
        <dbReference type="Proteomes" id="UP001177140"/>
    </source>
</evidence>
<feature type="chain" id="PRO_5041384321" evidence="1">
    <location>
        <begin position="29"/>
        <end position="71"/>
    </location>
</feature>
<comment type="caution">
    <text evidence="2">The sequence shown here is derived from an EMBL/GenBank/DDBJ whole genome shotgun (WGS) entry which is preliminary data.</text>
</comment>
<protein>
    <submittedName>
        <fullName evidence="2">Uncharacterized protein</fullName>
    </submittedName>
</protein>
<evidence type="ECO:0000256" key="1">
    <source>
        <dbReference type="SAM" id="SignalP"/>
    </source>
</evidence>